<dbReference type="Proteomes" id="UP001500909">
    <property type="component" value="Unassembled WGS sequence"/>
</dbReference>
<proteinExistence type="inferred from homology"/>
<evidence type="ECO:0000256" key="2">
    <source>
        <dbReference type="ARBA" id="ARBA00022801"/>
    </source>
</evidence>
<dbReference type="InterPro" id="IPR018053">
    <property type="entry name" value="Glyco_hydro_32_AS"/>
</dbReference>
<comment type="similarity">
    <text evidence="1 4">Belongs to the glycosyl hydrolase 32 family.</text>
</comment>
<feature type="domain" description="Glycosyl hydrolase family 32 N-terminal" evidence="5">
    <location>
        <begin position="52"/>
        <end position="362"/>
    </location>
</feature>
<reference evidence="8" key="1">
    <citation type="journal article" date="2019" name="Int. J. Syst. Evol. Microbiol.">
        <title>The Global Catalogue of Microorganisms (GCM) 10K type strain sequencing project: providing services to taxonomists for standard genome sequencing and annotation.</title>
        <authorList>
            <consortium name="The Broad Institute Genomics Platform"/>
            <consortium name="The Broad Institute Genome Sequencing Center for Infectious Disease"/>
            <person name="Wu L."/>
            <person name="Ma J."/>
        </authorList>
    </citation>
    <scope>NUCLEOTIDE SEQUENCE [LARGE SCALE GENOMIC DNA]</scope>
    <source>
        <strain evidence="8">JCM 4805</strain>
    </source>
</reference>
<sequence>MPDTPHRHVTRRTVLTAALALAGTGALSVRSVSPAAAAGRRAYDEPYRPQVHFSPARNWMNDPNGLLHHDGTYHLFFQYNPAGNTWGNMSWGHATSPDLVHWEERPVAIPHDEEEMVFSGSAVFDRDNTSGLGTAAAPPLVAVYTSMVKATGRQRQSLAFSTDGGETWTRYAGNPVLDIGSDNFRDPKVFWHAPTDRWVMALALSAEHRIRFYASPDLKTWTHLSDFGPAGATGGVWECPDLFELPVAGAPGRRRWVLIVNLNPGGPAGGSAGQYFTGDFDGTTFTADPQDAPRWLDHGADAYAGVTYNDAPDGRRILIAWMNNWLYGEKIPTDPWRSAMGFPRELGLRAAADDSAVLVQQPVAELATLRRRPALRIAGRRIPAGTSRLLRDAALTYEVEAELRPDGAQRCGLEVRSGGGQRTRIGYDLAGGELYVDRTASGDVGFSADFPAVHRAPLALTDGVLKLRVLVDRSSVEVFAADGAVCLTDQIFPGPDATGLATFAEEGGVRVERLTVWPLRSAW</sequence>
<dbReference type="RefSeq" id="WP_346095168.1">
    <property type="nucleotide sequence ID" value="NZ_BAAABY010000023.1"/>
</dbReference>
<keyword evidence="2 4" id="KW-0378">Hydrolase</keyword>
<dbReference type="CDD" id="cd18622">
    <property type="entry name" value="GH32_Inu-like"/>
    <property type="match status" value="1"/>
</dbReference>
<dbReference type="EMBL" id="BAAABY010000023">
    <property type="protein sequence ID" value="GAA0461510.1"/>
    <property type="molecule type" value="Genomic_DNA"/>
</dbReference>
<dbReference type="Gene3D" id="2.60.120.560">
    <property type="entry name" value="Exo-inulinase, domain 1"/>
    <property type="match status" value="1"/>
</dbReference>
<dbReference type="Gene3D" id="2.115.10.20">
    <property type="entry name" value="Glycosyl hydrolase domain, family 43"/>
    <property type="match status" value="1"/>
</dbReference>
<feature type="domain" description="Glycosyl hydrolase family 32 C-terminal" evidence="6">
    <location>
        <begin position="385"/>
        <end position="518"/>
    </location>
</feature>
<dbReference type="SMART" id="SM00640">
    <property type="entry name" value="Glyco_32"/>
    <property type="match status" value="1"/>
</dbReference>
<dbReference type="PANTHER" id="PTHR42800:SF1">
    <property type="entry name" value="EXOINULINASE INUD (AFU_ORTHOLOGUE AFUA_5G00480)"/>
    <property type="match status" value="1"/>
</dbReference>
<keyword evidence="8" id="KW-1185">Reference proteome</keyword>
<evidence type="ECO:0000259" key="6">
    <source>
        <dbReference type="Pfam" id="PF08244"/>
    </source>
</evidence>
<dbReference type="InterPro" id="IPR013148">
    <property type="entry name" value="Glyco_hydro_32_N"/>
</dbReference>
<dbReference type="Pfam" id="PF00251">
    <property type="entry name" value="Glyco_hydro_32N"/>
    <property type="match status" value="1"/>
</dbReference>
<dbReference type="InterPro" id="IPR023296">
    <property type="entry name" value="Glyco_hydro_beta-prop_sf"/>
</dbReference>
<dbReference type="InterPro" id="IPR006311">
    <property type="entry name" value="TAT_signal"/>
</dbReference>
<organism evidence="7 8">
    <name type="scientific">Streptomyces olivaceiscleroticus</name>
    <dbReference type="NCBI Taxonomy" id="68245"/>
    <lineage>
        <taxon>Bacteria</taxon>
        <taxon>Bacillati</taxon>
        <taxon>Actinomycetota</taxon>
        <taxon>Actinomycetes</taxon>
        <taxon>Kitasatosporales</taxon>
        <taxon>Streptomycetaceae</taxon>
        <taxon>Streptomyces</taxon>
    </lineage>
</organism>
<keyword evidence="3 4" id="KW-0326">Glycosidase</keyword>
<name>A0ABP3JQL3_9ACTN</name>
<gene>
    <name evidence="7" type="ORF">GCM10010361_26680</name>
</gene>
<evidence type="ECO:0000256" key="3">
    <source>
        <dbReference type="ARBA" id="ARBA00023295"/>
    </source>
</evidence>
<dbReference type="SUPFAM" id="SSF49899">
    <property type="entry name" value="Concanavalin A-like lectins/glucanases"/>
    <property type="match status" value="1"/>
</dbReference>
<dbReference type="InterPro" id="IPR013320">
    <property type="entry name" value="ConA-like_dom_sf"/>
</dbReference>
<dbReference type="InterPro" id="IPR001362">
    <property type="entry name" value="Glyco_hydro_32"/>
</dbReference>
<dbReference type="PANTHER" id="PTHR42800">
    <property type="entry name" value="EXOINULINASE INUD (AFU_ORTHOLOGUE AFUA_5G00480)"/>
    <property type="match status" value="1"/>
</dbReference>
<comment type="caution">
    <text evidence="7">The sequence shown here is derived from an EMBL/GenBank/DDBJ whole genome shotgun (WGS) entry which is preliminary data.</text>
</comment>
<accession>A0ABP3JQL3</accession>
<evidence type="ECO:0000313" key="8">
    <source>
        <dbReference type="Proteomes" id="UP001500909"/>
    </source>
</evidence>
<evidence type="ECO:0008006" key="9">
    <source>
        <dbReference type="Google" id="ProtNLM"/>
    </source>
</evidence>
<evidence type="ECO:0000313" key="7">
    <source>
        <dbReference type="EMBL" id="GAA0461510.1"/>
    </source>
</evidence>
<dbReference type="PROSITE" id="PS00609">
    <property type="entry name" value="GLYCOSYL_HYDROL_F32"/>
    <property type="match status" value="1"/>
</dbReference>
<evidence type="ECO:0000256" key="4">
    <source>
        <dbReference type="RuleBase" id="RU362110"/>
    </source>
</evidence>
<dbReference type="SUPFAM" id="SSF75005">
    <property type="entry name" value="Arabinanase/levansucrase/invertase"/>
    <property type="match status" value="1"/>
</dbReference>
<dbReference type="Pfam" id="PF08244">
    <property type="entry name" value="Glyco_hydro_32C"/>
    <property type="match status" value="1"/>
</dbReference>
<dbReference type="InterPro" id="IPR013189">
    <property type="entry name" value="Glyco_hydro_32_C"/>
</dbReference>
<evidence type="ECO:0000259" key="5">
    <source>
        <dbReference type="Pfam" id="PF00251"/>
    </source>
</evidence>
<evidence type="ECO:0000256" key="1">
    <source>
        <dbReference type="ARBA" id="ARBA00009902"/>
    </source>
</evidence>
<dbReference type="PROSITE" id="PS51318">
    <property type="entry name" value="TAT"/>
    <property type="match status" value="1"/>
</dbReference>
<protein>
    <recommendedName>
        <fullName evidence="9">Glycosyl hydrolase family 32</fullName>
    </recommendedName>
</protein>